<dbReference type="EnsemblFungi" id="PTTG_12096-t43_1">
    <property type="protein sequence ID" value="PTTG_12096-t43_1-p1"/>
    <property type="gene ID" value="PTTG_12096"/>
</dbReference>
<protein>
    <submittedName>
        <fullName evidence="2 3">Uncharacterized protein</fullName>
    </submittedName>
</protein>
<reference evidence="2" key="1">
    <citation type="submission" date="2009-11" db="EMBL/GenBank/DDBJ databases">
        <authorList>
            <consortium name="The Broad Institute Genome Sequencing Platform"/>
            <person name="Ward D."/>
            <person name="Feldgarden M."/>
            <person name="Earl A."/>
            <person name="Young S.K."/>
            <person name="Zeng Q."/>
            <person name="Koehrsen M."/>
            <person name="Alvarado L."/>
            <person name="Berlin A."/>
            <person name="Bochicchio J."/>
            <person name="Borenstein D."/>
            <person name="Chapman S.B."/>
            <person name="Chen Z."/>
            <person name="Engels R."/>
            <person name="Freedman E."/>
            <person name="Gellesch M."/>
            <person name="Goldberg J."/>
            <person name="Griggs A."/>
            <person name="Gujja S."/>
            <person name="Heilman E."/>
            <person name="Heiman D."/>
            <person name="Hepburn T."/>
            <person name="Howarth C."/>
            <person name="Jen D."/>
            <person name="Larson L."/>
            <person name="Lewis B."/>
            <person name="Mehta T."/>
            <person name="Park D."/>
            <person name="Pearson M."/>
            <person name="Roberts A."/>
            <person name="Saif S."/>
            <person name="Shea T."/>
            <person name="Shenoy N."/>
            <person name="Sisk P."/>
            <person name="Stolte C."/>
            <person name="Sykes S."/>
            <person name="Thomson T."/>
            <person name="Walk T."/>
            <person name="White J."/>
            <person name="Yandava C."/>
            <person name="Izard J."/>
            <person name="Baranova O.V."/>
            <person name="Blanton J.M."/>
            <person name="Tanner A.C."/>
            <person name="Dewhirst F.E."/>
            <person name="Haas B."/>
            <person name="Nusbaum C."/>
            <person name="Birren B."/>
        </authorList>
    </citation>
    <scope>NUCLEOTIDE SEQUENCE [LARGE SCALE GENOMIC DNA]</scope>
    <source>
        <strain evidence="2">1-1 BBBD Race 1</strain>
    </source>
</reference>
<proteinExistence type="predicted"/>
<name>A0A180G2Y1_PUCT1</name>
<evidence type="ECO:0000313" key="4">
    <source>
        <dbReference type="Proteomes" id="UP000005240"/>
    </source>
</evidence>
<sequence>MFASLSHSVVFFAFISSQVLGRAVPQSGSPYQESQSLQSIIADYSAELATQDQVIKNVWNQLYLQNESSEEKISTLCNELIESYYRQMEPRNRMVEVTPTDNVLDSNSLEYLVAVASRYANNVMHLARQIRQGPLDLASSPAVLQVLTQEHQKTQMFDQLLLGLTDVAENPEVGQFAEDAVPSESNEQPIFEDNTETTEGLVLIQEESSEISNGSGVSVTFEEEVQTTTETVVTSYKETFTY</sequence>
<dbReference type="OrthoDB" id="2500527at2759"/>
<reference evidence="3" key="4">
    <citation type="submission" date="2025-05" db="UniProtKB">
        <authorList>
            <consortium name="EnsemblFungi"/>
        </authorList>
    </citation>
    <scope>IDENTIFICATION</scope>
    <source>
        <strain evidence="3">isolate 1-1 / race 1 (BBBD)</strain>
    </source>
</reference>
<gene>
    <name evidence="2" type="ORF">PTTG_12096</name>
</gene>
<organism evidence="2">
    <name type="scientific">Puccinia triticina (isolate 1-1 / race 1 (BBBD))</name>
    <name type="common">Brown leaf rust fungus</name>
    <dbReference type="NCBI Taxonomy" id="630390"/>
    <lineage>
        <taxon>Eukaryota</taxon>
        <taxon>Fungi</taxon>
        <taxon>Dikarya</taxon>
        <taxon>Basidiomycota</taxon>
        <taxon>Pucciniomycotina</taxon>
        <taxon>Pucciniomycetes</taxon>
        <taxon>Pucciniales</taxon>
        <taxon>Pucciniaceae</taxon>
        <taxon>Puccinia</taxon>
    </lineage>
</organism>
<feature type="signal peptide" evidence="1">
    <location>
        <begin position="1"/>
        <end position="21"/>
    </location>
</feature>
<dbReference type="AlphaFoldDB" id="A0A180G2Y1"/>
<reference evidence="2" key="2">
    <citation type="submission" date="2016-05" db="EMBL/GenBank/DDBJ databases">
        <title>Comparative analysis highlights variable genome content of wheat rusts and divergence of the mating loci.</title>
        <authorList>
            <person name="Cuomo C.A."/>
            <person name="Bakkeren G."/>
            <person name="Szabo L."/>
            <person name="Khalil H."/>
            <person name="Joly D."/>
            <person name="Goldberg J."/>
            <person name="Young S."/>
            <person name="Zeng Q."/>
            <person name="Fellers J."/>
        </authorList>
    </citation>
    <scope>NUCLEOTIDE SEQUENCE [LARGE SCALE GENOMIC DNA]</scope>
    <source>
        <strain evidence="2">1-1 BBBD Race 1</strain>
    </source>
</reference>
<dbReference type="VEuPathDB" id="FungiDB:PTTG_12096"/>
<keyword evidence="4" id="KW-1185">Reference proteome</keyword>
<dbReference type="EMBL" id="ADAS02000658">
    <property type="protein sequence ID" value="OAV86994.1"/>
    <property type="molecule type" value="Genomic_DNA"/>
</dbReference>
<reference evidence="3 4" key="3">
    <citation type="journal article" date="2017" name="G3 (Bethesda)">
        <title>Comparative analysis highlights variable genome content of wheat rusts and divergence of the mating loci.</title>
        <authorList>
            <person name="Cuomo C.A."/>
            <person name="Bakkeren G."/>
            <person name="Khalil H.B."/>
            <person name="Panwar V."/>
            <person name="Joly D."/>
            <person name="Linning R."/>
            <person name="Sakthikumar S."/>
            <person name="Song X."/>
            <person name="Adiconis X."/>
            <person name="Fan L."/>
            <person name="Goldberg J.M."/>
            <person name="Levin J.Z."/>
            <person name="Young S."/>
            <person name="Zeng Q."/>
            <person name="Anikster Y."/>
            <person name="Bruce M."/>
            <person name="Wang M."/>
            <person name="Yin C."/>
            <person name="McCallum B."/>
            <person name="Szabo L.J."/>
            <person name="Hulbert S."/>
            <person name="Chen X."/>
            <person name="Fellers J.P."/>
        </authorList>
    </citation>
    <scope>NUCLEOTIDE SEQUENCE</scope>
    <source>
        <strain evidence="3">isolate 1-1 / race 1 (BBBD)</strain>
        <strain evidence="4">Isolate 1-1 / race 1 (BBBD)</strain>
    </source>
</reference>
<evidence type="ECO:0000313" key="2">
    <source>
        <dbReference type="EMBL" id="OAV86994.1"/>
    </source>
</evidence>
<feature type="chain" id="PRO_5008109514" evidence="1">
    <location>
        <begin position="22"/>
        <end position="242"/>
    </location>
</feature>
<dbReference type="Proteomes" id="UP000005240">
    <property type="component" value="Unassembled WGS sequence"/>
</dbReference>
<evidence type="ECO:0000256" key="1">
    <source>
        <dbReference type="SAM" id="SignalP"/>
    </source>
</evidence>
<evidence type="ECO:0000313" key="3">
    <source>
        <dbReference type="EnsemblFungi" id="PTTG_12096-t43_1-p1"/>
    </source>
</evidence>
<accession>A0A180G2Y1</accession>
<keyword evidence="1" id="KW-0732">Signal</keyword>